<dbReference type="InterPro" id="IPR014509">
    <property type="entry name" value="YjdF-like"/>
</dbReference>
<feature type="transmembrane region" description="Helical" evidence="2">
    <location>
        <begin position="88"/>
        <end position="108"/>
    </location>
</feature>
<dbReference type="Proteomes" id="UP000179023">
    <property type="component" value="Unassembled WGS sequence"/>
</dbReference>
<protein>
    <recommendedName>
        <fullName evidence="5">VanZ-like domain-containing protein</fullName>
    </recommendedName>
</protein>
<feature type="transmembrane region" description="Helical" evidence="2">
    <location>
        <begin position="128"/>
        <end position="148"/>
    </location>
</feature>
<dbReference type="AlphaFoldDB" id="A0A1G2KP39"/>
<reference evidence="3 4" key="1">
    <citation type="journal article" date="2016" name="Nat. Commun.">
        <title>Thousands of microbial genomes shed light on interconnected biogeochemical processes in an aquifer system.</title>
        <authorList>
            <person name="Anantharaman K."/>
            <person name="Brown C.T."/>
            <person name="Hug L.A."/>
            <person name="Sharon I."/>
            <person name="Castelle C.J."/>
            <person name="Probst A.J."/>
            <person name="Thomas B.C."/>
            <person name="Singh A."/>
            <person name="Wilkins M.J."/>
            <person name="Karaoz U."/>
            <person name="Brodie E.L."/>
            <person name="Williams K.H."/>
            <person name="Hubbard S.S."/>
            <person name="Banfield J.F."/>
        </authorList>
    </citation>
    <scope>NUCLEOTIDE SEQUENCE [LARGE SCALE GENOMIC DNA]</scope>
</reference>
<organism evidence="3 4">
    <name type="scientific">Candidatus Sungbacteria bacterium RIFCSPHIGHO2_02_FULL_47_11</name>
    <dbReference type="NCBI Taxonomy" id="1802270"/>
    <lineage>
        <taxon>Bacteria</taxon>
        <taxon>Candidatus Sungiibacteriota</taxon>
    </lineage>
</organism>
<feature type="transmembrane region" description="Helical" evidence="2">
    <location>
        <begin position="12"/>
        <end position="35"/>
    </location>
</feature>
<comment type="caution">
    <text evidence="3">The sequence shown here is derived from an EMBL/GenBank/DDBJ whole genome shotgun (WGS) entry which is preliminary data.</text>
</comment>
<dbReference type="Pfam" id="PF09997">
    <property type="entry name" value="DUF2238"/>
    <property type="match status" value="1"/>
</dbReference>
<dbReference type="EMBL" id="MHQI01000023">
    <property type="protein sequence ID" value="OHA00199.1"/>
    <property type="molecule type" value="Genomic_DNA"/>
</dbReference>
<feature type="transmembrane region" description="Helical" evidence="2">
    <location>
        <begin position="55"/>
        <end position="76"/>
    </location>
</feature>
<evidence type="ECO:0000313" key="4">
    <source>
        <dbReference type="Proteomes" id="UP000179023"/>
    </source>
</evidence>
<evidence type="ECO:0008006" key="5">
    <source>
        <dbReference type="Google" id="ProtNLM"/>
    </source>
</evidence>
<name>A0A1G2KP39_9BACT</name>
<keyword evidence="1" id="KW-0175">Coiled coil</keyword>
<keyword evidence="2" id="KW-0812">Transmembrane</keyword>
<accession>A0A1G2KP39</accession>
<sequence length="211" mass="24386">MSFRGIGAFFRKIDWIAFAYRAFWLFVWAGFVLVWGRILWTTAEFGSPEWMLDNYGHALAGIIIATQSNYEIFFFFPKASYHPIKRRMILWAVIPLIVFALASAWEVSEMIRDFAGGAVQAQKGGPDTTLDIIITVMGGCLGLALIYLHGRWKKRRDSEEEDEFSARVEAWREEGKELNQEIRTHQRLPIKKLQGRFIQIVKDFLSSEEEG</sequence>
<gene>
    <name evidence="3" type="ORF">A3C07_00100</name>
</gene>
<feature type="coiled-coil region" evidence="1">
    <location>
        <begin position="161"/>
        <end position="188"/>
    </location>
</feature>
<keyword evidence="2" id="KW-1133">Transmembrane helix</keyword>
<evidence type="ECO:0000313" key="3">
    <source>
        <dbReference type="EMBL" id="OHA00199.1"/>
    </source>
</evidence>
<keyword evidence="2" id="KW-0472">Membrane</keyword>
<evidence type="ECO:0000256" key="2">
    <source>
        <dbReference type="SAM" id="Phobius"/>
    </source>
</evidence>
<evidence type="ECO:0000256" key="1">
    <source>
        <dbReference type="SAM" id="Coils"/>
    </source>
</evidence>
<proteinExistence type="predicted"/>